<feature type="compositionally biased region" description="Polar residues" evidence="1">
    <location>
        <begin position="215"/>
        <end position="236"/>
    </location>
</feature>
<gene>
    <name evidence="2" type="ORF">HHI36_012977</name>
</gene>
<dbReference type="AlphaFoldDB" id="A0ABD2NG08"/>
<sequence>MNRTLFSSSTEQPLFSSTTSSVQNLIKRKNANTVSSTSHRPPLGGDDDSSSRSTTRAQLVYATSATPRNRFIFKSNEDASPQKSEGQQLPRPEELVRPTEVPLFRRLALKHSTVEPKPVTEESEPKSNILRRQLPRETDYDPHQQLYTLQQSLGSDTSDVYSASMTTGTTRPLFTTTNRPIRLSSTTALPIRRATIRYPKNLQTSSHQKEEPAPTTEQQESNSEPVVSETTPTSIPVVQIPPNRAQPETLVAIRHPYQRDTVLVPLSHLQRRLVPFASPRI</sequence>
<feature type="compositionally biased region" description="Polar residues" evidence="1">
    <location>
        <begin position="78"/>
        <end position="87"/>
    </location>
</feature>
<name>A0ABD2NG08_9CUCU</name>
<comment type="caution">
    <text evidence="2">The sequence shown here is derived from an EMBL/GenBank/DDBJ whole genome shotgun (WGS) entry which is preliminary data.</text>
</comment>
<feature type="compositionally biased region" description="Polar residues" evidence="1">
    <location>
        <begin position="1"/>
        <end position="24"/>
    </location>
</feature>
<accession>A0ABD2NG08</accession>
<feature type="region of interest" description="Disordered" evidence="1">
    <location>
        <begin position="196"/>
        <end position="240"/>
    </location>
</feature>
<organism evidence="2 3">
    <name type="scientific">Cryptolaemus montrouzieri</name>
    <dbReference type="NCBI Taxonomy" id="559131"/>
    <lineage>
        <taxon>Eukaryota</taxon>
        <taxon>Metazoa</taxon>
        <taxon>Ecdysozoa</taxon>
        <taxon>Arthropoda</taxon>
        <taxon>Hexapoda</taxon>
        <taxon>Insecta</taxon>
        <taxon>Pterygota</taxon>
        <taxon>Neoptera</taxon>
        <taxon>Endopterygota</taxon>
        <taxon>Coleoptera</taxon>
        <taxon>Polyphaga</taxon>
        <taxon>Cucujiformia</taxon>
        <taxon>Coccinelloidea</taxon>
        <taxon>Coccinellidae</taxon>
        <taxon>Scymninae</taxon>
        <taxon>Scymnini</taxon>
        <taxon>Cryptolaemus</taxon>
    </lineage>
</organism>
<reference evidence="2 3" key="1">
    <citation type="journal article" date="2021" name="BMC Biol.">
        <title>Horizontally acquired antibacterial genes associated with adaptive radiation of ladybird beetles.</title>
        <authorList>
            <person name="Li H.S."/>
            <person name="Tang X.F."/>
            <person name="Huang Y.H."/>
            <person name="Xu Z.Y."/>
            <person name="Chen M.L."/>
            <person name="Du X.Y."/>
            <person name="Qiu B.Y."/>
            <person name="Chen P.T."/>
            <person name="Zhang W."/>
            <person name="Slipinski A."/>
            <person name="Escalona H.E."/>
            <person name="Waterhouse R.M."/>
            <person name="Zwick A."/>
            <person name="Pang H."/>
        </authorList>
    </citation>
    <scope>NUCLEOTIDE SEQUENCE [LARGE SCALE GENOMIC DNA]</scope>
    <source>
        <strain evidence="2">SYSU2018</strain>
    </source>
</reference>
<evidence type="ECO:0000313" key="2">
    <source>
        <dbReference type="EMBL" id="KAL3277636.1"/>
    </source>
</evidence>
<evidence type="ECO:0000256" key="1">
    <source>
        <dbReference type="SAM" id="MobiDB-lite"/>
    </source>
</evidence>
<evidence type="ECO:0000313" key="3">
    <source>
        <dbReference type="Proteomes" id="UP001516400"/>
    </source>
</evidence>
<feature type="region of interest" description="Disordered" evidence="1">
    <location>
        <begin position="1"/>
        <end position="55"/>
    </location>
</feature>
<proteinExistence type="predicted"/>
<feature type="region of interest" description="Disordered" evidence="1">
    <location>
        <begin position="68"/>
        <end position="98"/>
    </location>
</feature>
<protein>
    <submittedName>
        <fullName evidence="2">Uncharacterized protein</fullName>
    </submittedName>
</protein>
<dbReference type="Proteomes" id="UP001516400">
    <property type="component" value="Unassembled WGS sequence"/>
</dbReference>
<keyword evidence="3" id="KW-1185">Reference proteome</keyword>
<dbReference type="EMBL" id="JABFTP020000103">
    <property type="protein sequence ID" value="KAL3277636.1"/>
    <property type="molecule type" value="Genomic_DNA"/>
</dbReference>